<dbReference type="CDD" id="cd00093">
    <property type="entry name" value="HTH_XRE"/>
    <property type="match status" value="1"/>
</dbReference>
<evidence type="ECO:0000313" key="3">
    <source>
        <dbReference type="Proteomes" id="UP000321118"/>
    </source>
</evidence>
<dbReference type="Pfam" id="PF17765">
    <property type="entry name" value="MLTR_LBD"/>
    <property type="match status" value="1"/>
</dbReference>
<dbReference type="SMART" id="SM00530">
    <property type="entry name" value="HTH_XRE"/>
    <property type="match status" value="1"/>
</dbReference>
<organism evidence="2 3">
    <name type="scientific">Cellulomonas xylanilytica</name>
    <dbReference type="NCBI Taxonomy" id="233583"/>
    <lineage>
        <taxon>Bacteria</taxon>
        <taxon>Bacillati</taxon>
        <taxon>Actinomycetota</taxon>
        <taxon>Actinomycetes</taxon>
        <taxon>Micrococcales</taxon>
        <taxon>Cellulomonadaceae</taxon>
        <taxon>Cellulomonas</taxon>
    </lineage>
</organism>
<sequence>MDNRADVREFLMSRRAKVSPDAAGVIGGANRRVPGLRRSEVAVLAGVSVEYYAKLERGAIGGASASVLDSVARALQLDDTERAHLFDLARAADGIPSSGRPRRRVTRSSTPRPSLQWALSAITDGVAFVRDQRQDLLAVNALGRAFYSPVIGDGGRTPNLARFQFLDPASRDFYPDWDLFAEMCVAIMRSEAGRDPHDKGLQDLVGELSTRSETFRRLWGAHDVRTHGSGTKRFHHPVVGELTLAYEELAITAEPGQVLLVYTAEPGSPSAERLRLLASWAAESAVR</sequence>
<name>A0A510V829_9CELL</name>
<dbReference type="PANTHER" id="PTHR35010">
    <property type="entry name" value="BLL4672 PROTEIN-RELATED"/>
    <property type="match status" value="1"/>
</dbReference>
<dbReference type="Gene3D" id="1.10.260.40">
    <property type="entry name" value="lambda repressor-like DNA-binding domains"/>
    <property type="match status" value="1"/>
</dbReference>
<feature type="domain" description="HTH cro/C1-type" evidence="1">
    <location>
        <begin position="35"/>
        <end position="82"/>
    </location>
</feature>
<keyword evidence="3" id="KW-1185">Reference proteome</keyword>
<dbReference type="Gene3D" id="3.30.450.180">
    <property type="match status" value="1"/>
</dbReference>
<dbReference type="PROSITE" id="PS50943">
    <property type="entry name" value="HTH_CROC1"/>
    <property type="match status" value="1"/>
</dbReference>
<accession>A0A510V829</accession>
<dbReference type="InterPro" id="IPR041413">
    <property type="entry name" value="MLTR_LBD"/>
</dbReference>
<dbReference type="RefSeq" id="WP_146930157.1">
    <property type="nucleotide sequence ID" value="NZ_BJUB01000013.1"/>
</dbReference>
<proteinExistence type="predicted"/>
<dbReference type="GO" id="GO:0003677">
    <property type="term" value="F:DNA binding"/>
    <property type="evidence" value="ECO:0007669"/>
    <property type="project" value="InterPro"/>
</dbReference>
<dbReference type="EMBL" id="BJUB01000013">
    <property type="protein sequence ID" value="GEK23038.1"/>
    <property type="molecule type" value="Genomic_DNA"/>
</dbReference>
<dbReference type="PANTHER" id="PTHR35010:SF2">
    <property type="entry name" value="BLL4672 PROTEIN"/>
    <property type="match status" value="1"/>
</dbReference>
<dbReference type="Proteomes" id="UP000321118">
    <property type="component" value="Unassembled WGS sequence"/>
</dbReference>
<dbReference type="OrthoDB" id="3518652at2"/>
<evidence type="ECO:0000259" key="1">
    <source>
        <dbReference type="PROSITE" id="PS50943"/>
    </source>
</evidence>
<reference evidence="2 3" key="1">
    <citation type="submission" date="2019-07" db="EMBL/GenBank/DDBJ databases">
        <title>Whole genome shotgun sequence of Cellulomonas xylanilytica NBRC 101102.</title>
        <authorList>
            <person name="Hosoyama A."/>
            <person name="Uohara A."/>
            <person name="Ohji S."/>
            <person name="Ichikawa N."/>
        </authorList>
    </citation>
    <scope>NUCLEOTIDE SEQUENCE [LARGE SCALE GENOMIC DNA]</scope>
    <source>
        <strain evidence="2 3">NBRC 101102</strain>
    </source>
</reference>
<comment type="caution">
    <text evidence="2">The sequence shown here is derived from an EMBL/GenBank/DDBJ whole genome shotgun (WGS) entry which is preliminary data.</text>
</comment>
<protein>
    <submittedName>
        <fullName evidence="2">Transcriptional regulator</fullName>
    </submittedName>
</protein>
<evidence type="ECO:0000313" key="2">
    <source>
        <dbReference type="EMBL" id="GEK23038.1"/>
    </source>
</evidence>
<dbReference type="AlphaFoldDB" id="A0A510V829"/>
<dbReference type="InterPro" id="IPR001387">
    <property type="entry name" value="Cro/C1-type_HTH"/>
</dbReference>
<dbReference type="Pfam" id="PF13560">
    <property type="entry name" value="HTH_31"/>
    <property type="match status" value="1"/>
</dbReference>
<dbReference type="InterPro" id="IPR010982">
    <property type="entry name" value="Lambda_DNA-bd_dom_sf"/>
</dbReference>
<dbReference type="SUPFAM" id="SSF47413">
    <property type="entry name" value="lambda repressor-like DNA-binding domains"/>
    <property type="match status" value="1"/>
</dbReference>
<gene>
    <name evidence="2" type="ORF">CXY01_35580</name>
</gene>